<evidence type="ECO:0000256" key="4">
    <source>
        <dbReference type="ARBA" id="ARBA00022960"/>
    </source>
</evidence>
<evidence type="ECO:0000256" key="1">
    <source>
        <dbReference type="ARBA" id="ARBA00004651"/>
    </source>
</evidence>
<keyword evidence="2" id="KW-1003">Cell membrane</keyword>
<dbReference type="Pfam" id="PF03023">
    <property type="entry name" value="MurJ"/>
    <property type="match status" value="1"/>
</dbReference>
<dbReference type="AlphaFoldDB" id="A0A6J7MM35"/>
<evidence type="ECO:0000256" key="2">
    <source>
        <dbReference type="ARBA" id="ARBA00022475"/>
    </source>
</evidence>
<dbReference type="GO" id="GO:0005886">
    <property type="term" value="C:plasma membrane"/>
    <property type="evidence" value="ECO:0007669"/>
    <property type="project" value="UniProtKB-SubCell"/>
</dbReference>
<dbReference type="PANTHER" id="PTHR47019:SF1">
    <property type="entry name" value="LIPID II FLIPPASE MURJ"/>
    <property type="match status" value="1"/>
</dbReference>
<feature type="transmembrane region" description="Helical" evidence="8">
    <location>
        <begin position="274"/>
        <end position="298"/>
    </location>
</feature>
<accession>A0A6J7MM35</accession>
<evidence type="ECO:0000256" key="7">
    <source>
        <dbReference type="ARBA" id="ARBA00023136"/>
    </source>
</evidence>
<evidence type="ECO:0000256" key="8">
    <source>
        <dbReference type="SAM" id="Phobius"/>
    </source>
</evidence>
<feature type="transmembrane region" description="Helical" evidence="8">
    <location>
        <begin position="208"/>
        <end position="229"/>
    </location>
</feature>
<keyword evidence="3 8" id="KW-0812">Transmembrane</keyword>
<dbReference type="GO" id="GO:0034204">
    <property type="term" value="P:lipid translocation"/>
    <property type="evidence" value="ECO:0007669"/>
    <property type="project" value="TreeGrafter"/>
</dbReference>
<dbReference type="GO" id="GO:0015648">
    <property type="term" value="F:lipid-linked peptidoglycan transporter activity"/>
    <property type="evidence" value="ECO:0007669"/>
    <property type="project" value="TreeGrafter"/>
</dbReference>
<evidence type="ECO:0000256" key="6">
    <source>
        <dbReference type="ARBA" id="ARBA00022989"/>
    </source>
</evidence>
<protein>
    <submittedName>
        <fullName evidence="9">Unannotated protein</fullName>
    </submittedName>
</protein>
<dbReference type="EMBL" id="CAFBOT010000015">
    <property type="protein sequence ID" value="CAB4982240.1"/>
    <property type="molecule type" value="Genomic_DNA"/>
</dbReference>
<dbReference type="GO" id="GO:0008360">
    <property type="term" value="P:regulation of cell shape"/>
    <property type="evidence" value="ECO:0007669"/>
    <property type="project" value="UniProtKB-KW"/>
</dbReference>
<name>A0A6J7MM35_9ZZZZ</name>
<evidence type="ECO:0000256" key="5">
    <source>
        <dbReference type="ARBA" id="ARBA00022984"/>
    </source>
</evidence>
<keyword evidence="6 8" id="KW-1133">Transmembrane helix</keyword>
<dbReference type="InterPro" id="IPR051050">
    <property type="entry name" value="Lipid_II_flippase_MurJ/MviN"/>
</dbReference>
<dbReference type="GO" id="GO:0009252">
    <property type="term" value="P:peptidoglycan biosynthetic process"/>
    <property type="evidence" value="ECO:0007669"/>
    <property type="project" value="UniProtKB-KW"/>
</dbReference>
<dbReference type="PRINTS" id="PR01806">
    <property type="entry name" value="VIRFACTRMVIN"/>
</dbReference>
<feature type="transmembrane region" description="Helical" evidence="8">
    <location>
        <begin position="113"/>
        <end position="133"/>
    </location>
</feature>
<dbReference type="PANTHER" id="PTHR47019">
    <property type="entry name" value="LIPID II FLIPPASE MURJ"/>
    <property type="match status" value="1"/>
</dbReference>
<feature type="transmembrane region" description="Helical" evidence="8">
    <location>
        <begin position="241"/>
        <end position="262"/>
    </location>
</feature>
<keyword evidence="5" id="KW-0573">Peptidoglycan synthesis</keyword>
<keyword evidence="7 8" id="KW-0472">Membrane</keyword>
<reference evidence="9" key="1">
    <citation type="submission" date="2020-05" db="EMBL/GenBank/DDBJ databases">
        <authorList>
            <person name="Chiriac C."/>
            <person name="Salcher M."/>
            <person name="Ghai R."/>
            <person name="Kavagutti S V."/>
        </authorList>
    </citation>
    <scope>NUCLEOTIDE SEQUENCE</scope>
</reference>
<evidence type="ECO:0000256" key="3">
    <source>
        <dbReference type="ARBA" id="ARBA00022692"/>
    </source>
</evidence>
<evidence type="ECO:0000313" key="9">
    <source>
        <dbReference type="EMBL" id="CAB4982240.1"/>
    </source>
</evidence>
<organism evidence="9">
    <name type="scientific">freshwater metagenome</name>
    <dbReference type="NCBI Taxonomy" id="449393"/>
    <lineage>
        <taxon>unclassified sequences</taxon>
        <taxon>metagenomes</taxon>
        <taxon>ecological metagenomes</taxon>
    </lineage>
</organism>
<feature type="transmembrane region" description="Helical" evidence="8">
    <location>
        <begin position="183"/>
        <end position="202"/>
    </location>
</feature>
<sequence length="314" mass="33733">MAITQLLAVRRSGIPISFRPQFRHPAVARLIRLSTWTLGYVVANQIALVVIKNLASPGSGWVDAYAKAFIIFQLPHGLLAVSLATTLVPELSRLIHLDDEAAFARRMNDGIRYTAMLTIPAAVGLFLLAKPIVGTLLQHGNFDQVATSNPARALSGLALGVAGFSVYLFVLRGFYARNDTRTPFLINLVENALNIVFALLLVDRFDVLGLGIAYSLAYLISAAIALLVLHRSTPSLQLSPLLVSILRIVGAAALMAVTIRFTSGLIGSNVGVGALTRIFVSSSLGLLMYVIGLLAFGAPDIRHFVLSKMTKSSR</sequence>
<dbReference type="InterPro" id="IPR004268">
    <property type="entry name" value="MurJ"/>
</dbReference>
<proteinExistence type="predicted"/>
<comment type="subcellular location">
    <subcellularLocation>
        <location evidence="1">Cell membrane</location>
        <topology evidence="1">Multi-pass membrane protein</topology>
    </subcellularLocation>
</comment>
<gene>
    <name evidence="9" type="ORF">UFOPK4000_00173</name>
</gene>
<feature type="transmembrane region" description="Helical" evidence="8">
    <location>
        <begin position="153"/>
        <end position="171"/>
    </location>
</feature>
<keyword evidence="4" id="KW-0133">Cell shape</keyword>